<evidence type="ECO:0000313" key="3">
    <source>
        <dbReference type="Proteomes" id="UP000266701"/>
    </source>
</evidence>
<proteinExistence type="predicted"/>
<evidence type="ECO:0000256" key="1">
    <source>
        <dbReference type="SAM" id="Phobius"/>
    </source>
</evidence>
<dbReference type="AlphaFoldDB" id="A0A395U0J8"/>
<organism evidence="2 3">
    <name type="scientific">Vibrio cholerae</name>
    <dbReference type="NCBI Taxonomy" id="666"/>
    <lineage>
        <taxon>Bacteria</taxon>
        <taxon>Pseudomonadati</taxon>
        <taxon>Pseudomonadota</taxon>
        <taxon>Gammaproteobacteria</taxon>
        <taxon>Vibrionales</taxon>
        <taxon>Vibrionaceae</taxon>
        <taxon>Vibrio</taxon>
    </lineage>
</organism>
<feature type="transmembrane region" description="Helical" evidence="1">
    <location>
        <begin position="37"/>
        <end position="59"/>
    </location>
</feature>
<gene>
    <name evidence="2" type="ORF">BC353_09675</name>
</gene>
<reference evidence="2 3" key="1">
    <citation type="journal article" date="2017" name="Emerg. Infect. Dis.">
        <title>Carbapenemase VCC-1-Producing Vibrio cholerae in Coastal Waters of Germany.</title>
        <authorList>
            <person name="Hammerl J.A."/>
            <person name="Jackel C."/>
            <person name="Bortolaia V."/>
            <person name="Schwartz K."/>
            <person name="Bier N."/>
            <person name="Hendriksen R.S."/>
            <person name="Guerra B."/>
            <person name="Strauch E."/>
        </authorList>
    </citation>
    <scope>NUCLEOTIDE SEQUENCE [LARGE SCALE GENOMIC DNA]</scope>
    <source>
        <strain evidence="2 3">VN-2825</strain>
    </source>
</reference>
<accession>A0A395U0J8</accession>
<keyword evidence="1" id="KW-0812">Transmembrane</keyword>
<comment type="caution">
    <text evidence="2">The sequence shown here is derived from an EMBL/GenBank/DDBJ whole genome shotgun (WGS) entry which is preliminary data.</text>
</comment>
<evidence type="ECO:0000313" key="2">
    <source>
        <dbReference type="EMBL" id="RGP89822.1"/>
    </source>
</evidence>
<name>A0A395U0J8_VIBCL</name>
<protein>
    <submittedName>
        <fullName evidence="2">Uncharacterized protein</fullName>
    </submittedName>
</protein>
<sequence length="64" mass="7174">MKQAMSVIFVVAAFSLYVANYGFSVMSDQLSNVDEFVFTYSLVFFGMFTLMTGLGFGIFMGRKI</sequence>
<dbReference type="Proteomes" id="UP000266701">
    <property type="component" value="Unassembled WGS sequence"/>
</dbReference>
<keyword evidence="1" id="KW-1133">Transmembrane helix</keyword>
<keyword evidence="1" id="KW-0472">Membrane</keyword>
<dbReference type="EMBL" id="MCBA01000067">
    <property type="protein sequence ID" value="RGP89822.1"/>
    <property type="molecule type" value="Genomic_DNA"/>
</dbReference>